<feature type="compositionally biased region" description="Polar residues" evidence="2">
    <location>
        <begin position="1121"/>
        <end position="1146"/>
    </location>
</feature>
<feature type="coiled-coil region" evidence="1">
    <location>
        <begin position="274"/>
        <end position="312"/>
    </location>
</feature>
<accession>A0A2K1IFF5</accession>
<protein>
    <submittedName>
        <fullName evidence="3 4">Uncharacterized protein</fullName>
    </submittedName>
</protein>
<evidence type="ECO:0000313" key="4">
    <source>
        <dbReference type="EnsemblPlants" id="Pp3c24_4200V3.1"/>
    </source>
</evidence>
<dbReference type="PANTHER" id="PTHR23159:SF31">
    <property type="entry name" value="CENTROSOME-ASSOCIATED PROTEIN CEP250 ISOFORM X1"/>
    <property type="match status" value="1"/>
</dbReference>
<keyword evidence="5" id="KW-1185">Reference proteome</keyword>
<dbReference type="EnsemblPlants" id="Pp3c24_4200V3.1">
    <property type="protein sequence ID" value="Pp3c24_4200V3.1"/>
    <property type="gene ID" value="Pp3c24_4200"/>
</dbReference>
<name>A0A2K1IFF5_PHYPA</name>
<reference evidence="4" key="3">
    <citation type="submission" date="2020-12" db="UniProtKB">
        <authorList>
            <consortium name="EnsemblPlants"/>
        </authorList>
    </citation>
    <scope>IDENTIFICATION</scope>
</reference>
<evidence type="ECO:0000313" key="5">
    <source>
        <dbReference type="Proteomes" id="UP000006727"/>
    </source>
</evidence>
<feature type="compositionally biased region" description="Acidic residues" evidence="2">
    <location>
        <begin position="1150"/>
        <end position="1159"/>
    </location>
</feature>
<organism evidence="3">
    <name type="scientific">Physcomitrium patens</name>
    <name type="common">Spreading-leaved earth moss</name>
    <name type="synonym">Physcomitrella patens</name>
    <dbReference type="NCBI Taxonomy" id="3218"/>
    <lineage>
        <taxon>Eukaryota</taxon>
        <taxon>Viridiplantae</taxon>
        <taxon>Streptophyta</taxon>
        <taxon>Embryophyta</taxon>
        <taxon>Bryophyta</taxon>
        <taxon>Bryophytina</taxon>
        <taxon>Bryopsida</taxon>
        <taxon>Funariidae</taxon>
        <taxon>Funariales</taxon>
        <taxon>Funariaceae</taxon>
        <taxon>Physcomitrium</taxon>
    </lineage>
</organism>
<evidence type="ECO:0000313" key="3">
    <source>
        <dbReference type="EMBL" id="PNR28008.1"/>
    </source>
</evidence>
<feature type="region of interest" description="Disordered" evidence="2">
    <location>
        <begin position="1060"/>
        <end position="1159"/>
    </location>
</feature>
<proteinExistence type="predicted"/>
<feature type="coiled-coil region" evidence="1">
    <location>
        <begin position="338"/>
        <end position="418"/>
    </location>
</feature>
<dbReference type="AlphaFoldDB" id="A0A2K1IFF5"/>
<sequence>MKHQTSEEYVEALGLMRKKVDRELLCFKEKTKERLNLWSGLTTKFVMIKAFSDHLANTVELIEKQSLEAERSKRLLEGTISEQLIFLSKSTLQISDFSTNIDYTEDERPLCALNHGNLGEELRDLEQFLANAVNEAADIAKFKEMIEGELIAAKEASHRNEAMLLQVQESLLAKTEAADQEYFQQERLGSERILNTIEKLSFRAIELQAIRMRLQFQVQEHVIIAKYLEHCFVSRRDIPEDKFHALQAMLIATHRKAAESSLKIQTLNHMITILKEHNDENSKLVANMRQELADAKDALNKQSEESARQRAEEAVEVQKMSDTIRTLHEQNTEGAALVASLRQEVAEAKDAFNIQVEEAVQRKTEDAAEIQKLTDAMNILREQNDESSALVANMRQELANSKDALNKQSEESARQRAEEAVEVQKMSDTIRTLHEQNTEGAALVASLKREVTEAEDAFNKQILETTSLKKEYAVEVQNLNEQNRNLQEQNNESAVLIANLRQEVTESKDSLNQQFKKMVQREAEKAVEVKDLKDLIQSLTEKNAENSFLVANLRQEIAEAKGTHNKQVQEMAEQKARDAIEVKKLIEVIRVLRETNEEGAALVINLKKEVAAVNDALNEQVEKMAQQKRGDAIEVENLNEIIRTLTETNEEGAALVTNLKQELSKATDALKKQREEATEQKSRDTAEFQKMREVMRALKEQNDESSAKIANLRKGMEEANDALQKQVEEMVHSMAEKAVEVQNLNSMIMTLKEQNDENALLVAKLRQEAVEANETLLLHVEETAHQKATNAAEVQNLNHVIRIQEQSPEYGTLDVKLTQMVAETKENNSCHSDEEAGFCQSLIDHAHHIFKDFSEFKSWYSSGILEGCAPERSEENNVENNPLEDLIISFRRHELPNLKSLGGHLKYAKVASLSAYTKLIEDTLQEKVNLQNEMMNLQKKNEQLCRKADTDERSMTNITIQCETDLHAKADSLTRHLKDNSQCCEQDTTDAKNVANTDMNQQIPMHAPVNPTEESALNFLQPTSKIQETSMKDSNEPQLKRLKTWEAVKSARGDVTDVVSTKKDGRRCPAISRDTNGSQQTTNRSWKDKKCEVLQQDLEPEGLSVPKRIRSTRTKSKHCSKTSNQQSRAQGSTSTGLRNSYHNSALSALDQEDDPYTFL</sequence>
<feature type="coiled-coil region" evidence="1">
    <location>
        <begin position="444"/>
        <end position="503"/>
    </location>
</feature>
<dbReference type="Proteomes" id="UP000006727">
    <property type="component" value="Chromosome 24"/>
</dbReference>
<feature type="compositionally biased region" description="Basic residues" evidence="2">
    <location>
        <begin position="1107"/>
        <end position="1120"/>
    </location>
</feature>
<reference evidence="3 5" key="2">
    <citation type="journal article" date="2018" name="Plant J.">
        <title>The Physcomitrella patens chromosome-scale assembly reveals moss genome structure and evolution.</title>
        <authorList>
            <person name="Lang D."/>
            <person name="Ullrich K.K."/>
            <person name="Murat F."/>
            <person name="Fuchs J."/>
            <person name="Jenkins J."/>
            <person name="Haas F.B."/>
            <person name="Piednoel M."/>
            <person name="Gundlach H."/>
            <person name="Van Bel M."/>
            <person name="Meyberg R."/>
            <person name="Vives C."/>
            <person name="Morata J."/>
            <person name="Symeonidi A."/>
            <person name="Hiss M."/>
            <person name="Muchero W."/>
            <person name="Kamisugi Y."/>
            <person name="Saleh O."/>
            <person name="Blanc G."/>
            <person name="Decker E.L."/>
            <person name="van Gessel N."/>
            <person name="Grimwood J."/>
            <person name="Hayes R.D."/>
            <person name="Graham S.W."/>
            <person name="Gunter L.E."/>
            <person name="McDaniel S.F."/>
            <person name="Hoernstein S.N.W."/>
            <person name="Larsson A."/>
            <person name="Li F.W."/>
            <person name="Perroud P.F."/>
            <person name="Phillips J."/>
            <person name="Ranjan P."/>
            <person name="Rokshar D.S."/>
            <person name="Rothfels C.J."/>
            <person name="Schneider L."/>
            <person name="Shu S."/>
            <person name="Stevenson D.W."/>
            <person name="Thummler F."/>
            <person name="Tillich M."/>
            <person name="Villarreal Aguilar J.C."/>
            <person name="Widiez T."/>
            <person name="Wong G.K."/>
            <person name="Wymore A."/>
            <person name="Zhang Y."/>
            <person name="Zimmer A.D."/>
            <person name="Quatrano R.S."/>
            <person name="Mayer K.F.X."/>
            <person name="Goodstein D."/>
            <person name="Casacuberta J.M."/>
            <person name="Vandepoele K."/>
            <person name="Reski R."/>
            <person name="Cuming A.C."/>
            <person name="Tuskan G.A."/>
            <person name="Maumus F."/>
            <person name="Salse J."/>
            <person name="Schmutz J."/>
            <person name="Rensing S.A."/>
        </authorList>
    </citation>
    <scope>NUCLEOTIDE SEQUENCE [LARGE SCALE GENOMIC DNA]</scope>
    <source>
        <strain evidence="4 5">cv. Gransden 2004</strain>
    </source>
</reference>
<feature type="coiled-coil region" evidence="1">
    <location>
        <begin position="913"/>
        <end position="954"/>
    </location>
</feature>
<evidence type="ECO:0000256" key="2">
    <source>
        <dbReference type="SAM" id="MobiDB-lite"/>
    </source>
</evidence>
<dbReference type="EMBL" id="ABEU02000024">
    <property type="protein sequence ID" value="PNR28008.1"/>
    <property type="molecule type" value="Genomic_DNA"/>
</dbReference>
<gene>
    <name evidence="4" type="primary">LOC112276534</name>
    <name evidence="3" type="ORF">PHYPA_028600</name>
</gene>
<dbReference type="EnsemblPlants" id="Pp3c24_4200V3.2">
    <property type="protein sequence ID" value="Pp3c24_4200V3.2"/>
    <property type="gene ID" value="Pp3c24_4200"/>
</dbReference>
<reference evidence="3 5" key="1">
    <citation type="journal article" date="2008" name="Science">
        <title>The Physcomitrella genome reveals evolutionary insights into the conquest of land by plants.</title>
        <authorList>
            <person name="Rensing S."/>
            <person name="Lang D."/>
            <person name="Zimmer A."/>
            <person name="Terry A."/>
            <person name="Salamov A."/>
            <person name="Shapiro H."/>
            <person name="Nishiyama T."/>
            <person name="Perroud P.-F."/>
            <person name="Lindquist E."/>
            <person name="Kamisugi Y."/>
            <person name="Tanahashi T."/>
            <person name="Sakakibara K."/>
            <person name="Fujita T."/>
            <person name="Oishi K."/>
            <person name="Shin-I T."/>
            <person name="Kuroki Y."/>
            <person name="Toyoda A."/>
            <person name="Suzuki Y."/>
            <person name="Hashimoto A."/>
            <person name="Yamaguchi K."/>
            <person name="Sugano A."/>
            <person name="Kohara Y."/>
            <person name="Fujiyama A."/>
            <person name="Anterola A."/>
            <person name="Aoki S."/>
            <person name="Ashton N."/>
            <person name="Barbazuk W.B."/>
            <person name="Barker E."/>
            <person name="Bennetzen J."/>
            <person name="Bezanilla M."/>
            <person name="Blankenship R."/>
            <person name="Cho S.H."/>
            <person name="Dutcher S."/>
            <person name="Estelle M."/>
            <person name="Fawcett J.A."/>
            <person name="Gundlach H."/>
            <person name="Hanada K."/>
            <person name="Heyl A."/>
            <person name="Hicks K.A."/>
            <person name="Hugh J."/>
            <person name="Lohr M."/>
            <person name="Mayer K."/>
            <person name="Melkozernov A."/>
            <person name="Murata T."/>
            <person name="Nelson D."/>
            <person name="Pils B."/>
            <person name="Prigge M."/>
            <person name="Reiss B."/>
            <person name="Renner T."/>
            <person name="Rombauts S."/>
            <person name="Rushton P."/>
            <person name="Sanderfoot A."/>
            <person name="Schween G."/>
            <person name="Shiu S.-H."/>
            <person name="Stueber K."/>
            <person name="Theodoulou F.L."/>
            <person name="Tu H."/>
            <person name="Van de Peer Y."/>
            <person name="Verrier P.J."/>
            <person name="Waters E."/>
            <person name="Wood A."/>
            <person name="Yang L."/>
            <person name="Cove D."/>
            <person name="Cuming A."/>
            <person name="Hasebe M."/>
            <person name="Lucas S."/>
            <person name="Mishler D.B."/>
            <person name="Reski R."/>
            <person name="Grigoriev I."/>
            <person name="Quatrano R.S."/>
            <person name="Boore J.L."/>
        </authorList>
    </citation>
    <scope>NUCLEOTIDE SEQUENCE [LARGE SCALE GENOMIC DNA]</scope>
    <source>
        <strain evidence="4 5">cv. Gransden 2004</strain>
    </source>
</reference>
<dbReference type="Gramene" id="Pp3c24_4200V3.1">
    <property type="protein sequence ID" value="Pp3c24_4200V3.1"/>
    <property type="gene ID" value="Pp3c24_4200"/>
</dbReference>
<feature type="coiled-coil region" evidence="1">
    <location>
        <begin position="656"/>
        <end position="754"/>
    </location>
</feature>
<keyword evidence="1" id="KW-0175">Coiled coil</keyword>
<dbReference type="PANTHER" id="PTHR23159">
    <property type="entry name" value="CENTROSOMAL PROTEIN 2"/>
    <property type="match status" value="1"/>
</dbReference>
<feature type="compositionally biased region" description="Polar residues" evidence="2">
    <location>
        <begin position="1073"/>
        <end position="1084"/>
    </location>
</feature>
<dbReference type="Gramene" id="Pp3c24_4200V3.2">
    <property type="protein sequence ID" value="Pp3c24_4200V3.2"/>
    <property type="gene ID" value="Pp3c24_4200"/>
</dbReference>
<evidence type="ECO:0000256" key="1">
    <source>
        <dbReference type="SAM" id="Coils"/>
    </source>
</evidence>